<dbReference type="Proteomes" id="UP001066276">
    <property type="component" value="Chromosome 12"/>
</dbReference>
<gene>
    <name evidence="1" type="ORF">NDU88_001585</name>
</gene>
<accession>A0AAV7KZ00</accession>
<dbReference type="AlphaFoldDB" id="A0AAV7KZ00"/>
<evidence type="ECO:0000313" key="1">
    <source>
        <dbReference type="EMBL" id="KAJ1081403.1"/>
    </source>
</evidence>
<reference evidence="1" key="1">
    <citation type="journal article" date="2022" name="bioRxiv">
        <title>Sequencing and chromosome-scale assembly of the giantPleurodeles waltlgenome.</title>
        <authorList>
            <person name="Brown T."/>
            <person name="Elewa A."/>
            <person name="Iarovenko S."/>
            <person name="Subramanian E."/>
            <person name="Araus A.J."/>
            <person name="Petzold A."/>
            <person name="Susuki M."/>
            <person name="Suzuki K.-i.T."/>
            <person name="Hayashi T."/>
            <person name="Toyoda A."/>
            <person name="Oliveira C."/>
            <person name="Osipova E."/>
            <person name="Leigh N.D."/>
            <person name="Simon A."/>
            <person name="Yun M.H."/>
        </authorList>
    </citation>
    <scope>NUCLEOTIDE SEQUENCE</scope>
    <source>
        <strain evidence="1">20211129_DDA</strain>
        <tissue evidence="1">Liver</tissue>
    </source>
</reference>
<sequence>MSHHRPTPLDAQDFNRAREYWGNAAQLGLQLMLPQQLRTGSFWQADWSGKIRRQEPRWRLCSERDVLELGTRFRRAILSLSIGLQAKQGTGSVDKVFTDGVHLKWVPNLASTRNLESHCETREQK</sequence>
<name>A0AAV7KZ00_PLEWA</name>
<protein>
    <submittedName>
        <fullName evidence="1">Uncharacterized protein</fullName>
    </submittedName>
</protein>
<keyword evidence="2" id="KW-1185">Reference proteome</keyword>
<proteinExistence type="predicted"/>
<evidence type="ECO:0000313" key="2">
    <source>
        <dbReference type="Proteomes" id="UP001066276"/>
    </source>
</evidence>
<organism evidence="1 2">
    <name type="scientific">Pleurodeles waltl</name>
    <name type="common">Iberian ribbed newt</name>
    <dbReference type="NCBI Taxonomy" id="8319"/>
    <lineage>
        <taxon>Eukaryota</taxon>
        <taxon>Metazoa</taxon>
        <taxon>Chordata</taxon>
        <taxon>Craniata</taxon>
        <taxon>Vertebrata</taxon>
        <taxon>Euteleostomi</taxon>
        <taxon>Amphibia</taxon>
        <taxon>Batrachia</taxon>
        <taxon>Caudata</taxon>
        <taxon>Salamandroidea</taxon>
        <taxon>Salamandridae</taxon>
        <taxon>Pleurodelinae</taxon>
        <taxon>Pleurodeles</taxon>
    </lineage>
</organism>
<dbReference type="EMBL" id="JANPWB010000016">
    <property type="protein sequence ID" value="KAJ1081403.1"/>
    <property type="molecule type" value="Genomic_DNA"/>
</dbReference>
<comment type="caution">
    <text evidence="1">The sequence shown here is derived from an EMBL/GenBank/DDBJ whole genome shotgun (WGS) entry which is preliminary data.</text>
</comment>